<keyword evidence="5 7" id="KW-1133">Transmembrane helix</keyword>
<dbReference type="InterPro" id="IPR010920">
    <property type="entry name" value="LSM_dom_sf"/>
</dbReference>
<dbReference type="PANTHER" id="PTHR30221:SF1">
    <property type="entry name" value="SMALL-CONDUCTANCE MECHANOSENSITIVE CHANNEL"/>
    <property type="match status" value="1"/>
</dbReference>
<evidence type="ECO:0000256" key="6">
    <source>
        <dbReference type="ARBA" id="ARBA00023136"/>
    </source>
</evidence>
<evidence type="ECO:0000256" key="7">
    <source>
        <dbReference type="RuleBase" id="RU369025"/>
    </source>
</evidence>
<comment type="subcellular location">
    <subcellularLocation>
        <location evidence="7">Cell inner membrane</location>
        <topology evidence="7">Multi-pass membrane protein</topology>
    </subcellularLocation>
    <subcellularLocation>
        <location evidence="1">Cell membrane</location>
        <topology evidence="1">Multi-pass membrane protein</topology>
    </subcellularLocation>
</comment>
<keyword evidence="3" id="KW-1003">Cell membrane</keyword>
<keyword evidence="7" id="KW-0997">Cell inner membrane</keyword>
<accession>A0A3A1PEL2</accession>
<comment type="caution">
    <text evidence="7">Lacks conserved residue(s) required for the propagation of feature annotation.</text>
</comment>
<keyword evidence="6 7" id="KW-0472">Membrane</keyword>
<dbReference type="InterPro" id="IPR049278">
    <property type="entry name" value="MS_channel_C"/>
</dbReference>
<dbReference type="InterPro" id="IPR011066">
    <property type="entry name" value="MscS_channel_C_sf"/>
</dbReference>
<comment type="similarity">
    <text evidence="2 7">Belongs to the MscS (TC 1.A.23) family.</text>
</comment>
<dbReference type="SUPFAM" id="SSF82861">
    <property type="entry name" value="Mechanosensitive channel protein MscS (YggB), transmembrane region"/>
    <property type="match status" value="1"/>
</dbReference>
<feature type="transmembrane region" description="Helical" evidence="7">
    <location>
        <begin position="15"/>
        <end position="39"/>
    </location>
</feature>
<dbReference type="Gene3D" id="1.10.287.1260">
    <property type="match status" value="1"/>
</dbReference>
<evidence type="ECO:0000313" key="11">
    <source>
        <dbReference type="Proteomes" id="UP000265366"/>
    </source>
</evidence>
<feature type="transmembrane region" description="Helical" evidence="7">
    <location>
        <begin position="69"/>
        <end position="87"/>
    </location>
</feature>
<dbReference type="InterPro" id="IPR045275">
    <property type="entry name" value="MscS_archaea/bacteria_type"/>
</dbReference>
<gene>
    <name evidence="10" type="ORF">D2V17_02750</name>
</gene>
<evidence type="ECO:0000256" key="2">
    <source>
        <dbReference type="ARBA" id="ARBA00008017"/>
    </source>
</evidence>
<dbReference type="SUPFAM" id="SSF82689">
    <property type="entry name" value="Mechanosensitive channel protein MscS (YggB), C-terminal domain"/>
    <property type="match status" value="1"/>
</dbReference>
<dbReference type="GO" id="GO:0005886">
    <property type="term" value="C:plasma membrane"/>
    <property type="evidence" value="ECO:0007669"/>
    <property type="project" value="UniProtKB-SubCell"/>
</dbReference>
<keyword evidence="7" id="KW-0407">Ion channel</keyword>
<feature type="domain" description="Mechanosensitive ion channel MscS" evidence="8">
    <location>
        <begin position="109"/>
        <end position="171"/>
    </location>
</feature>
<dbReference type="InterPro" id="IPR006685">
    <property type="entry name" value="MscS_channel_2nd"/>
</dbReference>
<feature type="transmembrane region" description="Helical" evidence="7">
    <location>
        <begin position="93"/>
        <end position="122"/>
    </location>
</feature>
<evidence type="ECO:0000259" key="9">
    <source>
        <dbReference type="Pfam" id="PF21082"/>
    </source>
</evidence>
<evidence type="ECO:0000256" key="5">
    <source>
        <dbReference type="ARBA" id="ARBA00022989"/>
    </source>
</evidence>
<dbReference type="InterPro" id="IPR023408">
    <property type="entry name" value="MscS_beta-dom_sf"/>
</dbReference>
<dbReference type="InterPro" id="IPR011014">
    <property type="entry name" value="MscS_channel_TM-2"/>
</dbReference>
<dbReference type="InterPro" id="IPR008910">
    <property type="entry name" value="MSC_TM_helix"/>
</dbReference>
<keyword evidence="7" id="KW-0406">Ion transport</keyword>
<evidence type="ECO:0000256" key="3">
    <source>
        <dbReference type="ARBA" id="ARBA00022475"/>
    </source>
</evidence>
<dbReference type="GO" id="GO:0008381">
    <property type="term" value="F:mechanosensitive monoatomic ion channel activity"/>
    <property type="evidence" value="ECO:0007669"/>
    <property type="project" value="InterPro"/>
</dbReference>
<keyword evidence="11" id="KW-1185">Reference proteome</keyword>
<dbReference type="PANTHER" id="PTHR30221">
    <property type="entry name" value="SMALL-CONDUCTANCE MECHANOSENSITIVE CHANNEL"/>
    <property type="match status" value="1"/>
</dbReference>
<comment type="function">
    <text evidence="7">Mechanosensitive channel that participates in the regulation of osmotic pressure changes within the cell, opening in response to stretch forces in the membrane lipid bilayer, without the need for other proteins. Contributes to normal resistance to hypoosmotic shock. Forms an ion channel of 1.0 nanosiemens conductance with a slight preference for anions.</text>
</comment>
<evidence type="ECO:0000256" key="1">
    <source>
        <dbReference type="ARBA" id="ARBA00004651"/>
    </source>
</evidence>
<keyword evidence="4 7" id="KW-0812">Transmembrane</keyword>
<dbReference type="SUPFAM" id="SSF50182">
    <property type="entry name" value="Sm-like ribonucleoproteins"/>
    <property type="match status" value="1"/>
</dbReference>
<comment type="subunit">
    <text evidence="7">Homoheptamer.</text>
</comment>
<evidence type="ECO:0000313" key="10">
    <source>
        <dbReference type="EMBL" id="RIV91471.1"/>
    </source>
</evidence>
<evidence type="ECO:0000259" key="8">
    <source>
        <dbReference type="Pfam" id="PF00924"/>
    </source>
</evidence>
<dbReference type="OrthoDB" id="9814206at2"/>
<comment type="caution">
    <text evidence="10">The sequence shown here is derived from an EMBL/GenBank/DDBJ whole genome shotgun (WGS) entry which is preliminary data.</text>
</comment>
<proteinExistence type="inferred from homology"/>
<sequence length="297" mass="32960">MNYVKTITDQVEAMWMGFIAILPNLVLSIIVLMATWVVARFAVRIADRIVGHTNVRTDLKNLTATAVRLLIWIVGILIAAAVAIPGFTPAGMIAGLGVGALAIGFAFQDIFENFLAGVLIMLRDKMNIGDWVDADGVSGTVEKITLRETHIRQFSGELTILPNSMIFKNAVKIHTDQPVRRYDLMVGVSYDCSLPEAEAAILRALESVEGIYKDKPVDAYAREFGGSSIDFLVRWWVDTDKESHFIVHRDVVYAIKRELDEAEIDIPFPIVTNMFPEVLPLERARKDEESGKLAAAN</sequence>
<dbReference type="RefSeq" id="WP_119591608.1">
    <property type="nucleotide sequence ID" value="NZ_QXFM01000020.1"/>
</dbReference>
<evidence type="ECO:0000256" key="4">
    <source>
        <dbReference type="ARBA" id="ARBA00022692"/>
    </source>
</evidence>
<name>A0A3A1PEL2_9SPHN</name>
<protein>
    <recommendedName>
        <fullName evidence="7">Small-conductance mechanosensitive channel</fullName>
    </recommendedName>
</protein>
<dbReference type="Proteomes" id="UP000265366">
    <property type="component" value="Unassembled WGS sequence"/>
</dbReference>
<dbReference type="Gene3D" id="2.30.30.60">
    <property type="match status" value="1"/>
</dbReference>
<dbReference type="Pfam" id="PF00924">
    <property type="entry name" value="MS_channel_2nd"/>
    <property type="match status" value="1"/>
</dbReference>
<dbReference type="Pfam" id="PF05552">
    <property type="entry name" value="MS_channel_1st_1"/>
    <property type="match status" value="1"/>
</dbReference>
<dbReference type="Gene3D" id="3.30.70.100">
    <property type="match status" value="1"/>
</dbReference>
<feature type="domain" description="Mechanosensitive ion channel MscS C-terminal" evidence="9">
    <location>
        <begin position="186"/>
        <end position="266"/>
    </location>
</feature>
<keyword evidence="7" id="KW-0813">Transport</keyword>
<dbReference type="EMBL" id="QXFM01000020">
    <property type="protein sequence ID" value="RIV91471.1"/>
    <property type="molecule type" value="Genomic_DNA"/>
</dbReference>
<reference evidence="10 11" key="1">
    <citation type="submission" date="2018-08" db="EMBL/GenBank/DDBJ databases">
        <title>Erythrobacter zhengii sp.nov., a bacterium isolated from deep-sea sediment.</title>
        <authorList>
            <person name="Fang C."/>
            <person name="Wu Y.-H."/>
            <person name="Sun C."/>
            <person name="Wang H."/>
            <person name="Cheng H."/>
            <person name="Meng F.-X."/>
            <person name="Wang C.-S."/>
            <person name="Xu X.-W."/>
        </authorList>
    </citation>
    <scope>NUCLEOTIDE SEQUENCE [LARGE SCALE GENOMIC DNA]</scope>
    <source>
        <strain evidence="10 11">CCTCC AB 2015396</strain>
    </source>
</reference>
<dbReference type="Pfam" id="PF21082">
    <property type="entry name" value="MS_channel_3rd"/>
    <property type="match status" value="1"/>
</dbReference>
<dbReference type="AlphaFoldDB" id="A0A3A1PEL2"/>
<organism evidence="10 11">
    <name type="scientific">Aurantiacibacter xanthus</name>
    <dbReference type="NCBI Taxonomy" id="1784712"/>
    <lineage>
        <taxon>Bacteria</taxon>
        <taxon>Pseudomonadati</taxon>
        <taxon>Pseudomonadota</taxon>
        <taxon>Alphaproteobacteria</taxon>
        <taxon>Sphingomonadales</taxon>
        <taxon>Erythrobacteraceae</taxon>
        <taxon>Aurantiacibacter</taxon>
    </lineage>
</organism>